<accession>A0AAD9CUQ3</accession>
<sequence length="241" mass="26630">MGHKARTSSRHPRRHVRIQHPTMSAQSRNSLISYPPPANCSEEFSTSPCPPDGITRITDGQPVYFNASQLPAGVSSMPVAASTYLPLAPPFEPQPPEFDWGNRKFDCVADQSMPLFTTDPRGYLPQIYLPQLMGQQGWDIPTMGSSYTPMLPIHADNSLHETNQLLSPTGPLNSPFTNTGPYSNSPGTEDLQHPGDTSVFRVGDTSIPDTIPASEDPYVLRRRSRFSRLPTDSTHSRCHDE</sequence>
<name>A0AAD9CUQ3_PAPLA</name>
<evidence type="ECO:0000313" key="2">
    <source>
        <dbReference type="EMBL" id="KAK1920933.1"/>
    </source>
</evidence>
<reference evidence="2" key="1">
    <citation type="submission" date="2023-02" db="EMBL/GenBank/DDBJ databases">
        <title>Identification and recombinant expression of a fungal hydrolase from Papiliotrema laurentii that hydrolyzes apple cutin and clears colloidal polyester polyurethane.</title>
        <authorList>
            <consortium name="DOE Joint Genome Institute"/>
            <person name="Roman V.A."/>
            <person name="Bojanowski C."/>
            <person name="Crable B.R."/>
            <person name="Wagner D.N."/>
            <person name="Hung C.S."/>
            <person name="Nadeau L.J."/>
            <person name="Schratz L."/>
            <person name="Haridas S."/>
            <person name="Pangilinan J."/>
            <person name="Lipzen A."/>
            <person name="Na H."/>
            <person name="Yan M."/>
            <person name="Ng V."/>
            <person name="Grigoriev I.V."/>
            <person name="Spatafora J.W."/>
            <person name="Barlow D."/>
            <person name="Biffinger J."/>
            <person name="Kelley-Loughnane N."/>
            <person name="Varaljay V.A."/>
            <person name="Crookes-Goodson W.J."/>
        </authorList>
    </citation>
    <scope>NUCLEOTIDE SEQUENCE</scope>
    <source>
        <strain evidence="2">5307AH</strain>
    </source>
</reference>
<feature type="compositionally biased region" description="Polar residues" evidence="1">
    <location>
        <begin position="21"/>
        <end position="30"/>
    </location>
</feature>
<protein>
    <submittedName>
        <fullName evidence="2">Uncharacterized protein</fullName>
    </submittedName>
</protein>
<organism evidence="2 3">
    <name type="scientific">Papiliotrema laurentii</name>
    <name type="common">Cryptococcus laurentii</name>
    <dbReference type="NCBI Taxonomy" id="5418"/>
    <lineage>
        <taxon>Eukaryota</taxon>
        <taxon>Fungi</taxon>
        <taxon>Dikarya</taxon>
        <taxon>Basidiomycota</taxon>
        <taxon>Agaricomycotina</taxon>
        <taxon>Tremellomycetes</taxon>
        <taxon>Tremellales</taxon>
        <taxon>Rhynchogastremaceae</taxon>
        <taxon>Papiliotrema</taxon>
    </lineage>
</organism>
<keyword evidence="3" id="KW-1185">Reference proteome</keyword>
<feature type="region of interest" description="Disordered" evidence="1">
    <location>
        <begin position="1"/>
        <end position="30"/>
    </location>
</feature>
<evidence type="ECO:0000256" key="1">
    <source>
        <dbReference type="SAM" id="MobiDB-lite"/>
    </source>
</evidence>
<evidence type="ECO:0000313" key="3">
    <source>
        <dbReference type="Proteomes" id="UP001182556"/>
    </source>
</evidence>
<gene>
    <name evidence="2" type="ORF">DB88DRAFT_501556</name>
</gene>
<comment type="caution">
    <text evidence="2">The sequence shown here is derived from an EMBL/GenBank/DDBJ whole genome shotgun (WGS) entry which is preliminary data.</text>
</comment>
<proteinExistence type="predicted"/>
<dbReference type="Proteomes" id="UP001182556">
    <property type="component" value="Unassembled WGS sequence"/>
</dbReference>
<feature type="region of interest" description="Disordered" evidence="1">
    <location>
        <begin position="164"/>
        <end position="197"/>
    </location>
</feature>
<dbReference type="AlphaFoldDB" id="A0AAD9CUQ3"/>
<dbReference type="EMBL" id="JAODAN010000012">
    <property type="protein sequence ID" value="KAK1920933.1"/>
    <property type="molecule type" value="Genomic_DNA"/>
</dbReference>
<feature type="compositionally biased region" description="Polar residues" evidence="1">
    <location>
        <begin position="164"/>
        <end position="187"/>
    </location>
</feature>
<feature type="compositionally biased region" description="Basic residues" evidence="1">
    <location>
        <begin position="1"/>
        <end position="18"/>
    </location>
</feature>